<dbReference type="Pfam" id="PF03994">
    <property type="entry name" value="DUF350"/>
    <property type="match status" value="1"/>
</dbReference>
<feature type="transmembrane region" description="Helical" evidence="7">
    <location>
        <begin position="6"/>
        <end position="31"/>
    </location>
</feature>
<dbReference type="GO" id="GO:0005886">
    <property type="term" value="C:plasma membrane"/>
    <property type="evidence" value="ECO:0007669"/>
    <property type="project" value="UniProtKB-SubCell"/>
</dbReference>
<evidence type="ECO:0000256" key="1">
    <source>
        <dbReference type="ARBA" id="ARBA00004651"/>
    </source>
</evidence>
<evidence type="ECO:0000256" key="3">
    <source>
        <dbReference type="ARBA" id="ARBA00022475"/>
    </source>
</evidence>
<evidence type="ECO:0008006" key="10">
    <source>
        <dbReference type="Google" id="ProtNLM"/>
    </source>
</evidence>
<evidence type="ECO:0000256" key="4">
    <source>
        <dbReference type="ARBA" id="ARBA00022692"/>
    </source>
</evidence>
<accession>A0A091BNH9</accession>
<comment type="caution">
    <text evidence="8">The sequence shown here is derived from an EMBL/GenBank/DDBJ whole genome shotgun (WGS) entry which is preliminary data.</text>
</comment>
<protein>
    <recommendedName>
        <fullName evidence="10">DUF350 domain-containing protein</fullName>
    </recommendedName>
</protein>
<evidence type="ECO:0000313" key="8">
    <source>
        <dbReference type="EMBL" id="KFN45865.1"/>
    </source>
</evidence>
<keyword evidence="4 7" id="KW-0812">Transmembrane</keyword>
<feature type="transmembrane region" description="Helical" evidence="7">
    <location>
        <begin position="52"/>
        <end position="74"/>
    </location>
</feature>
<dbReference type="InterPro" id="IPR007140">
    <property type="entry name" value="DUF350"/>
</dbReference>
<keyword evidence="9" id="KW-1185">Reference proteome</keyword>
<evidence type="ECO:0000256" key="7">
    <source>
        <dbReference type="SAM" id="Phobius"/>
    </source>
</evidence>
<organism evidence="8 9">
    <name type="scientific">Arenimonas metalli CF5-1</name>
    <dbReference type="NCBI Taxonomy" id="1384056"/>
    <lineage>
        <taxon>Bacteria</taxon>
        <taxon>Pseudomonadati</taxon>
        <taxon>Pseudomonadota</taxon>
        <taxon>Gammaproteobacteria</taxon>
        <taxon>Lysobacterales</taxon>
        <taxon>Lysobacteraceae</taxon>
        <taxon>Arenimonas</taxon>
    </lineage>
</organism>
<dbReference type="STRING" id="1384056.N787_02655"/>
<dbReference type="OrthoDB" id="5966613at2"/>
<dbReference type="EMBL" id="AVCK01000022">
    <property type="protein sequence ID" value="KFN45865.1"/>
    <property type="molecule type" value="Genomic_DNA"/>
</dbReference>
<keyword evidence="5 7" id="KW-1133">Transmembrane helix</keyword>
<dbReference type="eggNOG" id="ENOG50335FA">
    <property type="taxonomic scope" value="Bacteria"/>
</dbReference>
<keyword evidence="3" id="KW-1003">Cell membrane</keyword>
<evidence type="ECO:0000313" key="9">
    <source>
        <dbReference type="Proteomes" id="UP000029393"/>
    </source>
</evidence>
<dbReference type="RefSeq" id="WP_034212656.1">
    <property type="nucleotide sequence ID" value="NZ_AVCK01000022.1"/>
</dbReference>
<dbReference type="AlphaFoldDB" id="A0A091BNH9"/>
<sequence>MTTDFLIATFFNLGLNIIQTLIALVVAVLGLQFIDRKLLKHIDIEQELQKGNLAVAIFASTILLFVAIVTVFGLRG</sequence>
<dbReference type="PATRIC" id="fig|1384056.3.peg.1650"/>
<comment type="subcellular location">
    <subcellularLocation>
        <location evidence="1">Cell membrane</location>
        <topology evidence="1">Multi-pass membrane protein</topology>
    </subcellularLocation>
</comment>
<proteinExistence type="inferred from homology"/>
<evidence type="ECO:0000256" key="5">
    <source>
        <dbReference type="ARBA" id="ARBA00022989"/>
    </source>
</evidence>
<name>A0A091BNH9_9GAMM</name>
<dbReference type="Proteomes" id="UP000029393">
    <property type="component" value="Unassembled WGS sequence"/>
</dbReference>
<reference evidence="8 9" key="1">
    <citation type="submission" date="2013-09" db="EMBL/GenBank/DDBJ databases">
        <title>Genome sequencing of Arenimonas metalli.</title>
        <authorList>
            <person name="Chen F."/>
            <person name="Wang G."/>
        </authorList>
    </citation>
    <scope>NUCLEOTIDE SEQUENCE [LARGE SCALE GENOMIC DNA]</scope>
    <source>
        <strain evidence="8 9">CF5-1</strain>
    </source>
</reference>
<gene>
    <name evidence="8" type="ORF">N787_02655</name>
</gene>
<evidence type="ECO:0000256" key="2">
    <source>
        <dbReference type="ARBA" id="ARBA00005779"/>
    </source>
</evidence>
<evidence type="ECO:0000256" key="6">
    <source>
        <dbReference type="ARBA" id="ARBA00023136"/>
    </source>
</evidence>
<comment type="similarity">
    <text evidence="2">Belongs to the UPF0719 family.</text>
</comment>
<keyword evidence="6 7" id="KW-0472">Membrane</keyword>